<name>A0A3M7QLN3_BRAPC</name>
<sequence>MEMDFFLFWILKGKSNRKNEWEKWIFSILEGNFEREKCIFSNSNYKRNFIFLYSQVLTCEEYAKDWKIEFNASKSDSMLFEKKTLYKV</sequence>
<proteinExistence type="predicted"/>
<evidence type="ECO:0000313" key="1">
    <source>
        <dbReference type="EMBL" id="RNA11951.1"/>
    </source>
</evidence>
<dbReference type="EMBL" id="REGN01005809">
    <property type="protein sequence ID" value="RNA11951.1"/>
    <property type="molecule type" value="Genomic_DNA"/>
</dbReference>
<dbReference type="Proteomes" id="UP000276133">
    <property type="component" value="Unassembled WGS sequence"/>
</dbReference>
<keyword evidence="2" id="KW-1185">Reference proteome</keyword>
<gene>
    <name evidence="1" type="ORF">BpHYR1_032897</name>
</gene>
<organism evidence="1 2">
    <name type="scientific">Brachionus plicatilis</name>
    <name type="common">Marine rotifer</name>
    <name type="synonym">Brachionus muelleri</name>
    <dbReference type="NCBI Taxonomy" id="10195"/>
    <lineage>
        <taxon>Eukaryota</taxon>
        <taxon>Metazoa</taxon>
        <taxon>Spiralia</taxon>
        <taxon>Gnathifera</taxon>
        <taxon>Rotifera</taxon>
        <taxon>Eurotatoria</taxon>
        <taxon>Monogononta</taxon>
        <taxon>Pseudotrocha</taxon>
        <taxon>Ploima</taxon>
        <taxon>Brachionidae</taxon>
        <taxon>Brachionus</taxon>
    </lineage>
</organism>
<evidence type="ECO:0000313" key="2">
    <source>
        <dbReference type="Proteomes" id="UP000276133"/>
    </source>
</evidence>
<reference evidence="1 2" key="1">
    <citation type="journal article" date="2018" name="Sci. Rep.">
        <title>Genomic signatures of local adaptation to the degree of environmental predictability in rotifers.</title>
        <authorList>
            <person name="Franch-Gras L."/>
            <person name="Hahn C."/>
            <person name="Garcia-Roger E.M."/>
            <person name="Carmona M.J."/>
            <person name="Serra M."/>
            <person name="Gomez A."/>
        </authorList>
    </citation>
    <scope>NUCLEOTIDE SEQUENCE [LARGE SCALE GENOMIC DNA]</scope>
    <source>
        <strain evidence="1">HYR1</strain>
    </source>
</reference>
<dbReference type="AlphaFoldDB" id="A0A3M7QLN3"/>
<comment type="caution">
    <text evidence="1">The sequence shown here is derived from an EMBL/GenBank/DDBJ whole genome shotgun (WGS) entry which is preliminary data.</text>
</comment>
<accession>A0A3M7QLN3</accession>
<protein>
    <submittedName>
        <fullName evidence="1">Uncharacterized protein</fullName>
    </submittedName>
</protein>